<evidence type="ECO:0000313" key="3">
    <source>
        <dbReference type="Proteomes" id="UP000032534"/>
    </source>
</evidence>
<dbReference type="PATRIC" id="fig|159743.3.peg.5603"/>
<evidence type="ECO:0008006" key="4">
    <source>
        <dbReference type="Google" id="ProtNLM"/>
    </source>
</evidence>
<organism evidence="2 3">
    <name type="scientific">Paenibacillus terrae</name>
    <dbReference type="NCBI Taxonomy" id="159743"/>
    <lineage>
        <taxon>Bacteria</taxon>
        <taxon>Bacillati</taxon>
        <taxon>Bacillota</taxon>
        <taxon>Bacilli</taxon>
        <taxon>Bacillales</taxon>
        <taxon>Paenibacillaceae</taxon>
        <taxon>Paenibacillus</taxon>
    </lineage>
</organism>
<name>A0A0D7WW75_9BACL</name>
<dbReference type="OrthoDB" id="2467676at2"/>
<evidence type="ECO:0000256" key="1">
    <source>
        <dbReference type="SAM" id="SignalP"/>
    </source>
</evidence>
<dbReference type="RefSeq" id="WP_044648697.1">
    <property type="nucleotide sequence ID" value="NZ_JTHP01000073.1"/>
</dbReference>
<accession>A0A0D7WW75</accession>
<dbReference type="Proteomes" id="UP000032534">
    <property type="component" value="Unassembled WGS sequence"/>
</dbReference>
<dbReference type="GO" id="GO:0008237">
    <property type="term" value="F:metallopeptidase activity"/>
    <property type="evidence" value="ECO:0007669"/>
    <property type="project" value="InterPro"/>
</dbReference>
<comment type="caution">
    <text evidence="2">The sequence shown here is derived from an EMBL/GenBank/DDBJ whole genome shotgun (WGS) entry which is preliminary data.</text>
</comment>
<dbReference type="SUPFAM" id="SSF55486">
    <property type="entry name" value="Metalloproteases ('zincins'), catalytic domain"/>
    <property type="match status" value="1"/>
</dbReference>
<feature type="signal peptide" evidence="1">
    <location>
        <begin position="1"/>
        <end position="31"/>
    </location>
</feature>
<dbReference type="InterPro" id="IPR024079">
    <property type="entry name" value="MetalloPept_cat_dom_sf"/>
</dbReference>
<protein>
    <recommendedName>
        <fullName evidence="4">Peptidase M10 metallopeptidase domain-containing protein</fullName>
    </recommendedName>
</protein>
<sequence>MKKLLASKKKLFSMVGILSIAVISISSTSFATSFTGGRSSANFNAYYDSSVSTNGYTSAYDTARSDWSAASGSVNIGKTTSTSGTPDKYYVGSTATSGLLGVTTPYNTSGGVAGVSDRWAFATVAIYHNQMEAFGMNSAQKTSNATHEIGHTLSQAHPSTSSSSVMKQGIQSIGVQAYDKQSLIAKWGN</sequence>
<dbReference type="EMBL" id="JTHP01000073">
    <property type="protein sequence ID" value="KJD42978.1"/>
    <property type="molecule type" value="Genomic_DNA"/>
</dbReference>
<reference evidence="2 3" key="1">
    <citation type="submission" date="2014-11" db="EMBL/GenBank/DDBJ databases">
        <title>Draft Genome Sequences of Paenibacillus polymyxa NRRL B-30509 and Paenibacillus terrae NRRL B-30644, Strains from a Poultry Environment that Produce Tridecaptin A and Paenicidins.</title>
        <authorList>
            <person name="van Belkum M.J."/>
            <person name="Lohans C.T."/>
            <person name="Vederas J.C."/>
        </authorList>
    </citation>
    <scope>NUCLEOTIDE SEQUENCE [LARGE SCALE GENOMIC DNA]</scope>
    <source>
        <strain evidence="2 3">NRRL B-30644</strain>
    </source>
</reference>
<evidence type="ECO:0000313" key="2">
    <source>
        <dbReference type="EMBL" id="KJD42978.1"/>
    </source>
</evidence>
<dbReference type="Gene3D" id="3.40.390.10">
    <property type="entry name" value="Collagenase (Catalytic Domain)"/>
    <property type="match status" value="1"/>
</dbReference>
<feature type="chain" id="PRO_5002325956" description="Peptidase M10 metallopeptidase domain-containing protein" evidence="1">
    <location>
        <begin position="32"/>
        <end position="189"/>
    </location>
</feature>
<proteinExistence type="predicted"/>
<keyword evidence="3" id="KW-1185">Reference proteome</keyword>
<gene>
    <name evidence="2" type="ORF">QD47_25295</name>
</gene>
<dbReference type="AlphaFoldDB" id="A0A0D7WW75"/>
<keyword evidence="1" id="KW-0732">Signal</keyword>